<reference evidence="4 5" key="1">
    <citation type="submission" date="2018-07" db="EMBL/GenBank/DDBJ databases">
        <title>Genomic Encyclopedia of Type Strains, Phase III (KMG-III): the genomes of soil and plant-associated and newly described type strains.</title>
        <authorList>
            <person name="Whitman W."/>
        </authorList>
    </citation>
    <scope>NUCLEOTIDE SEQUENCE [LARGE SCALE GENOMIC DNA]</scope>
    <source>
        <strain evidence="4 5">31-25a</strain>
    </source>
</reference>
<dbReference type="Gene3D" id="2.40.128.130">
    <property type="entry name" value="Autotransporter beta-domain"/>
    <property type="match status" value="1"/>
</dbReference>
<protein>
    <submittedName>
        <fullName evidence="4">Outer membrane autotransporter protein</fullName>
    </submittedName>
</protein>
<dbReference type="Pfam" id="PF12951">
    <property type="entry name" value="PATR"/>
    <property type="match status" value="2"/>
</dbReference>
<dbReference type="AlphaFoldDB" id="A0A368Z1P8"/>
<feature type="domain" description="Autotransporter" evidence="3">
    <location>
        <begin position="766"/>
        <end position="1042"/>
    </location>
</feature>
<sequence>MTLRKALRASTALTVVSVLGMAATVSLSIFDEAKAQTWNGAGPDYGTATNWTPGNVPDAAGETATFDNTGAAQSIVNLGGATYSPNGWVVNGGTTYSMENGTVNFLAAAGLTNNSAGGLGISANITGIGGVTQNGTSTLFLLGNNTYSGGTTVLSGIVEARGTGTLGTGLVNVGNAFGGASAELQLTNGFNAQSLNITNHATGNTVFNGGTAGNAIIRNSQGGGTTFQNNSTAGSAQILNDISANQPSVTLFRDTSTAGNATFSLPGGDVRFQDNSTAGDAELSGTATIIFQQNATGGNAQISLTSFTGLIQFLDNSTAGAAIISNADGSQIRFDGAGTSAGTATITNSGSSTLPAVQNSTTIFDNTSTAGSATIINISDGRTQFFASSSAGSARIENNVGGGTFFEANSSGGSAQLVTIGTGFVDFSRSVAATNTAGSVEGSGELRLGAIDFTVGSNNLSTTYSGVIQDGGTNGGTGASLTKTGTGTLTLSGINTYTGGTTVNQGTLSVNGTIGAVDVMSGATLGGIGTVGNTVVASGATIAPGNSIGTLNVAGDITLAAGSIYSVELAGSGASDMIAASGVATLQGGSVSVTALDPQTSYQTGQVYRILTAQGGVSGAFDPSVLSNSAFLSATIANTANAVDLTIAVATTPNPPNPPGPPPVFVTAAQTRNQLATAGALDTLVQSGSSLALYNSLLVLDAATAREAFDSLSGEIYASAKTALIEDSRFIRDAAINRVRSSFGGVATPALPIMAYGEGGPELAPATTDKFGVWGTGFGNWGSTDSDGNAASLDRTTGGFVVGADALVWENWRLGMLAGYSRTSFDVDDRSSSGDSDNYHLGIYGGTQWGNLGFRAGAAYTWSNIDTDRSVVFPGFSEDLSADYDAGTAQVFGELGYRIDTSRVAFEPFANLSYVNFRSDSFSESGGAAALSASSETTDTTFTTLGLRASTDFTMGSMSATARGMLGWRHAFDDVTPQSRLAFTGSDAFTISGVPIDQDAFVVEAGLDLKITHSATLGLAYNGQFGSKAQDNGFKADLSFKF</sequence>
<dbReference type="InterPro" id="IPR005546">
    <property type="entry name" value="Autotransporte_beta"/>
</dbReference>
<dbReference type="SUPFAM" id="SSF51126">
    <property type="entry name" value="Pectin lyase-like"/>
    <property type="match status" value="1"/>
</dbReference>
<evidence type="ECO:0000259" key="3">
    <source>
        <dbReference type="PROSITE" id="PS51208"/>
    </source>
</evidence>
<comment type="caution">
    <text evidence="4">The sequence shown here is derived from an EMBL/GenBank/DDBJ whole genome shotgun (WGS) entry which is preliminary data.</text>
</comment>
<gene>
    <name evidence="4" type="ORF">C7476_103228</name>
</gene>
<evidence type="ECO:0000256" key="2">
    <source>
        <dbReference type="SAM" id="SignalP"/>
    </source>
</evidence>
<dbReference type="SUPFAM" id="SSF103515">
    <property type="entry name" value="Autotransporter"/>
    <property type="match status" value="1"/>
</dbReference>
<evidence type="ECO:0000313" key="5">
    <source>
        <dbReference type="Proteomes" id="UP000253324"/>
    </source>
</evidence>
<dbReference type="Proteomes" id="UP000253324">
    <property type="component" value="Unassembled WGS sequence"/>
</dbReference>
<feature type="chain" id="PRO_5017017197" evidence="2">
    <location>
        <begin position="23"/>
        <end position="1042"/>
    </location>
</feature>
<dbReference type="PROSITE" id="PS51208">
    <property type="entry name" value="AUTOTRANSPORTER"/>
    <property type="match status" value="1"/>
</dbReference>
<proteinExistence type="predicted"/>
<dbReference type="OrthoDB" id="9804931at2"/>
<organism evidence="4 5">
    <name type="scientific">Phyllobacterium bourgognense</name>
    <dbReference type="NCBI Taxonomy" id="314236"/>
    <lineage>
        <taxon>Bacteria</taxon>
        <taxon>Pseudomonadati</taxon>
        <taxon>Pseudomonadota</taxon>
        <taxon>Alphaproteobacteria</taxon>
        <taxon>Hyphomicrobiales</taxon>
        <taxon>Phyllobacteriaceae</taxon>
        <taxon>Phyllobacterium</taxon>
    </lineage>
</organism>
<dbReference type="NCBIfam" id="TIGR01414">
    <property type="entry name" value="autotrans_barl"/>
    <property type="match status" value="1"/>
</dbReference>
<dbReference type="InterPro" id="IPR006315">
    <property type="entry name" value="OM_autotransptr_brl_dom"/>
</dbReference>
<keyword evidence="5" id="KW-1185">Reference proteome</keyword>
<dbReference type="Pfam" id="PF03797">
    <property type="entry name" value="Autotransporter"/>
    <property type="match status" value="1"/>
</dbReference>
<dbReference type="InterPro" id="IPR013425">
    <property type="entry name" value="Autotrns_rpt"/>
</dbReference>
<evidence type="ECO:0000313" key="4">
    <source>
        <dbReference type="EMBL" id="RCW85386.1"/>
    </source>
</evidence>
<dbReference type="InterPro" id="IPR011050">
    <property type="entry name" value="Pectin_lyase_fold/virulence"/>
</dbReference>
<dbReference type="InterPro" id="IPR036709">
    <property type="entry name" value="Autotransporte_beta_dom_sf"/>
</dbReference>
<feature type="signal peptide" evidence="2">
    <location>
        <begin position="1"/>
        <end position="22"/>
    </location>
</feature>
<dbReference type="RefSeq" id="WP_114429236.1">
    <property type="nucleotide sequence ID" value="NZ_QPJM01000003.1"/>
</dbReference>
<dbReference type="SMART" id="SM00869">
    <property type="entry name" value="Autotransporter"/>
    <property type="match status" value="1"/>
</dbReference>
<keyword evidence="1 2" id="KW-0732">Signal</keyword>
<name>A0A368Z1P8_9HYPH</name>
<dbReference type="EMBL" id="QPJM01000003">
    <property type="protein sequence ID" value="RCW85386.1"/>
    <property type="molecule type" value="Genomic_DNA"/>
</dbReference>
<dbReference type="GO" id="GO:0019867">
    <property type="term" value="C:outer membrane"/>
    <property type="evidence" value="ECO:0007669"/>
    <property type="project" value="InterPro"/>
</dbReference>
<dbReference type="NCBIfam" id="TIGR02601">
    <property type="entry name" value="autotrns_rpt"/>
    <property type="match status" value="2"/>
</dbReference>
<evidence type="ECO:0000256" key="1">
    <source>
        <dbReference type="ARBA" id="ARBA00022729"/>
    </source>
</evidence>
<accession>A0A368Z1P8</accession>